<evidence type="ECO:0008006" key="3">
    <source>
        <dbReference type="Google" id="ProtNLM"/>
    </source>
</evidence>
<protein>
    <recommendedName>
        <fullName evidence="3">Acyl carrier protein</fullName>
    </recommendedName>
</protein>
<dbReference type="Proteomes" id="UP000824112">
    <property type="component" value="Unassembled WGS sequence"/>
</dbReference>
<dbReference type="SUPFAM" id="SSF47336">
    <property type="entry name" value="ACP-like"/>
    <property type="match status" value="1"/>
</dbReference>
<dbReference type="EMBL" id="DVNA01000124">
    <property type="protein sequence ID" value="HIU55229.1"/>
    <property type="molecule type" value="Genomic_DNA"/>
</dbReference>
<evidence type="ECO:0000313" key="1">
    <source>
        <dbReference type="EMBL" id="HIU55229.1"/>
    </source>
</evidence>
<dbReference type="AlphaFoldDB" id="A0A9D1M7U5"/>
<proteinExistence type="predicted"/>
<name>A0A9D1M7U5_9BACT</name>
<dbReference type="Gene3D" id="1.10.1200.10">
    <property type="entry name" value="ACP-like"/>
    <property type="match status" value="1"/>
</dbReference>
<reference evidence="1" key="1">
    <citation type="submission" date="2020-10" db="EMBL/GenBank/DDBJ databases">
        <authorList>
            <person name="Gilroy R."/>
        </authorList>
    </citation>
    <scope>NUCLEOTIDE SEQUENCE</scope>
    <source>
        <strain evidence="1">CHK158-818</strain>
    </source>
</reference>
<accession>A0A9D1M7U5</accession>
<evidence type="ECO:0000313" key="2">
    <source>
        <dbReference type="Proteomes" id="UP000824112"/>
    </source>
</evidence>
<reference evidence="1" key="2">
    <citation type="journal article" date="2021" name="PeerJ">
        <title>Extensive microbial diversity within the chicken gut microbiome revealed by metagenomics and culture.</title>
        <authorList>
            <person name="Gilroy R."/>
            <person name="Ravi A."/>
            <person name="Getino M."/>
            <person name="Pursley I."/>
            <person name="Horton D.L."/>
            <person name="Alikhan N.F."/>
            <person name="Baker D."/>
            <person name="Gharbi K."/>
            <person name="Hall N."/>
            <person name="Watson M."/>
            <person name="Adriaenssens E.M."/>
            <person name="Foster-Nyarko E."/>
            <person name="Jarju S."/>
            <person name="Secka A."/>
            <person name="Antonio M."/>
            <person name="Oren A."/>
            <person name="Chaudhuri R.R."/>
            <person name="La Ragione R."/>
            <person name="Hildebrand F."/>
            <person name="Pallen M.J."/>
        </authorList>
    </citation>
    <scope>NUCLEOTIDE SEQUENCE</scope>
    <source>
        <strain evidence="1">CHK158-818</strain>
    </source>
</reference>
<gene>
    <name evidence="1" type="ORF">IAB03_05415</name>
</gene>
<comment type="caution">
    <text evidence="1">The sequence shown here is derived from an EMBL/GenBank/DDBJ whole genome shotgun (WGS) entry which is preliminary data.</text>
</comment>
<sequence length="85" mass="9866">MKTWIERVGVLLYKTPRNKVTSSTRFKDLEEWNLWFASSLLASIKEEYDVQLNGSDLQRAETFGELFGIIETYTSSSLPCLPLFR</sequence>
<organism evidence="1 2">
    <name type="scientific">Candidatus Gallibacteroides avistercoris</name>
    <dbReference type="NCBI Taxonomy" id="2840833"/>
    <lineage>
        <taxon>Bacteria</taxon>
        <taxon>Pseudomonadati</taxon>
        <taxon>Bacteroidota</taxon>
        <taxon>Bacteroidia</taxon>
        <taxon>Bacteroidales</taxon>
        <taxon>Bacteroidaceae</taxon>
        <taxon>Bacteroidaceae incertae sedis</taxon>
        <taxon>Candidatus Gallibacteroides</taxon>
    </lineage>
</organism>
<dbReference type="InterPro" id="IPR036736">
    <property type="entry name" value="ACP-like_sf"/>
</dbReference>